<organism evidence="2 3">
    <name type="scientific">Streptomyces ruber</name>
    <dbReference type="NCBI Taxonomy" id="83378"/>
    <lineage>
        <taxon>Bacteria</taxon>
        <taxon>Bacillati</taxon>
        <taxon>Actinomycetota</taxon>
        <taxon>Actinomycetes</taxon>
        <taxon>Kitasatosporales</taxon>
        <taxon>Streptomycetaceae</taxon>
        <taxon>Streptomyces</taxon>
    </lineage>
</organism>
<name>A0A918BA80_9ACTN</name>
<keyword evidence="3" id="KW-1185">Reference proteome</keyword>
<dbReference type="AlphaFoldDB" id="A0A918BA80"/>
<reference evidence="2" key="2">
    <citation type="submission" date="2020-09" db="EMBL/GenBank/DDBJ databases">
        <authorList>
            <person name="Sun Q."/>
            <person name="Ohkuma M."/>
        </authorList>
    </citation>
    <scope>NUCLEOTIDE SEQUENCE</scope>
    <source>
        <strain evidence="2">JCM 3131</strain>
    </source>
</reference>
<comment type="caution">
    <text evidence="2">The sequence shown here is derived from an EMBL/GenBank/DDBJ whole genome shotgun (WGS) entry which is preliminary data.</text>
</comment>
<sequence length="120" mass="12975">MLYPLSYEGEAPASPECPGTGVAAVRRGTPRDALQRLSGRSFHSVPDGDSGERWCPGVEWKEWPEGRGEVPVGWVVRFVRAPGRMVTGRARGSGAVAWWRGASGANGAARVPAAYRLRRE</sequence>
<feature type="region of interest" description="Disordered" evidence="1">
    <location>
        <begin position="1"/>
        <end position="24"/>
    </location>
</feature>
<evidence type="ECO:0000313" key="2">
    <source>
        <dbReference type="EMBL" id="GGQ38751.1"/>
    </source>
</evidence>
<evidence type="ECO:0000256" key="1">
    <source>
        <dbReference type="SAM" id="MobiDB-lite"/>
    </source>
</evidence>
<dbReference type="Proteomes" id="UP000620156">
    <property type="component" value="Unassembled WGS sequence"/>
</dbReference>
<accession>A0A918BA80</accession>
<reference evidence="2" key="1">
    <citation type="journal article" date="2014" name="Int. J. Syst. Evol. Microbiol.">
        <title>Complete genome sequence of Corynebacterium casei LMG S-19264T (=DSM 44701T), isolated from a smear-ripened cheese.</title>
        <authorList>
            <consortium name="US DOE Joint Genome Institute (JGI-PGF)"/>
            <person name="Walter F."/>
            <person name="Albersmeier A."/>
            <person name="Kalinowski J."/>
            <person name="Ruckert C."/>
        </authorList>
    </citation>
    <scope>NUCLEOTIDE SEQUENCE</scope>
    <source>
        <strain evidence="2">JCM 3131</strain>
    </source>
</reference>
<evidence type="ECO:0000313" key="3">
    <source>
        <dbReference type="Proteomes" id="UP000620156"/>
    </source>
</evidence>
<gene>
    <name evidence="2" type="ORF">GCM10010145_02650</name>
</gene>
<protein>
    <submittedName>
        <fullName evidence="2">Uncharacterized protein</fullName>
    </submittedName>
</protein>
<dbReference type="EMBL" id="BMQK01000001">
    <property type="protein sequence ID" value="GGQ38751.1"/>
    <property type="molecule type" value="Genomic_DNA"/>
</dbReference>
<proteinExistence type="predicted"/>